<dbReference type="EMBL" id="QJKJ01007456">
    <property type="protein sequence ID" value="RDX83108.1"/>
    <property type="molecule type" value="Genomic_DNA"/>
</dbReference>
<accession>A0A371FXX0</accession>
<keyword evidence="2" id="KW-1185">Reference proteome</keyword>
<gene>
    <name evidence="1" type="ORF">CR513_36009</name>
</gene>
<sequence>MSRLVRPHPTTVQGASCRSIGLLARSVCSLAGFPDTGRMRSAPLENSLRGIGDELQEETMIVSRIYLEAAARVSRDLEVEPPIGEH</sequence>
<feature type="non-terminal residue" evidence="1">
    <location>
        <position position="1"/>
    </location>
</feature>
<name>A0A371FXX0_MUCPR</name>
<protein>
    <submittedName>
        <fullName evidence="1">Uncharacterized protein</fullName>
    </submittedName>
</protein>
<dbReference type="Proteomes" id="UP000257109">
    <property type="component" value="Unassembled WGS sequence"/>
</dbReference>
<evidence type="ECO:0000313" key="2">
    <source>
        <dbReference type="Proteomes" id="UP000257109"/>
    </source>
</evidence>
<organism evidence="1 2">
    <name type="scientific">Mucuna pruriens</name>
    <name type="common">Velvet bean</name>
    <name type="synonym">Dolichos pruriens</name>
    <dbReference type="NCBI Taxonomy" id="157652"/>
    <lineage>
        <taxon>Eukaryota</taxon>
        <taxon>Viridiplantae</taxon>
        <taxon>Streptophyta</taxon>
        <taxon>Embryophyta</taxon>
        <taxon>Tracheophyta</taxon>
        <taxon>Spermatophyta</taxon>
        <taxon>Magnoliopsida</taxon>
        <taxon>eudicotyledons</taxon>
        <taxon>Gunneridae</taxon>
        <taxon>Pentapetalae</taxon>
        <taxon>rosids</taxon>
        <taxon>fabids</taxon>
        <taxon>Fabales</taxon>
        <taxon>Fabaceae</taxon>
        <taxon>Papilionoideae</taxon>
        <taxon>50 kb inversion clade</taxon>
        <taxon>NPAAA clade</taxon>
        <taxon>indigoferoid/millettioid clade</taxon>
        <taxon>Phaseoleae</taxon>
        <taxon>Mucuna</taxon>
    </lineage>
</organism>
<reference evidence="1" key="1">
    <citation type="submission" date="2018-05" db="EMBL/GenBank/DDBJ databases">
        <title>Draft genome of Mucuna pruriens seed.</title>
        <authorList>
            <person name="Nnadi N.E."/>
            <person name="Vos R."/>
            <person name="Hasami M.H."/>
            <person name="Devisetty U.K."/>
            <person name="Aguiy J.C."/>
        </authorList>
    </citation>
    <scope>NUCLEOTIDE SEQUENCE [LARGE SCALE GENOMIC DNA]</scope>
    <source>
        <strain evidence="1">JCA_2017</strain>
    </source>
</reference>
<proteinExistence type="predicted"/>
<dbReference type="AlphaFoldDB" id="A0A371FXX0"/>
<evidence type="ECO:0000313" key="1">
    <source>
        <dbReference type="EMBL" id="RDX83108.1"/>
    </source>
</evidence>
<comment type="caution">
    <text evidence="1">The sequence shown here is derived from an EMBL/GenBank/DDBJ whole genome shotgun (WGS) entry which is preliminary data.</text>
</comment>